<dbReference type="Proteomes" id="UP001595859">
    <property type="component" value="Unassembled WGS sequence"/>
</dbReference>
<comment type="caution">
    <text evidence="1">The sequence shown here is derived from an EMBL/GenBank/DDBJ whole genome shotgun (WGS) entry which is preliminary data.</text>
</comment>
<evidence type="ECO:0000313" key="1">
    <source>
        <dbReference type="EMBL" id="MFC4858955.1"/>
    </source>
</evidence>
<dbReference type="RefSeq" id="WP_378061745.1">
    <property type="nucleotide sequence ID" value="NZ_JBHSIS010000025.1"/>
</dbReference>
<name>A0ABV9SEV3_9PSEU</name>
<keyword evidence="2" id="KW-1185">Reference proteome</keyword>
<gene>
    <name evidence="1" type="ORF">ACFPCV_36120</name>
</gene>
<organism evidence="1 2">
    <name type="scientific">Actinophytocola glycyrrhizae</name>
    <dbReference type="NCBI Taxonomy" id="2044873"/>
    <lineage>
        <taxon>Bacteria</taxon>
        <taxon>Bacillati</taxon>
        <taxon>Actinomycetota</taxon>
        <taxon>Actinomycetes</taxon>
        <taxon>Pseudonocardiales</taxon>
        <taxon>Pseudonocardiaceae</taxon>
    </lineage>
</organism>
<dbReference type="EMBL" id="JBHSIS010000025">
    <property type="protein sequence ID" value="MFC4858955.1"/>
    <property type="molecule type" value="Genomic_DNA"/>
</dbReference>
<proteinExistence type="predicted"/>
<sequence>MATAPQVPGTVRSAPAFAGALLNTGTAGLLLGGAVRAHPLVTSTAPRTTSAARIAPR</sequence>
<reference evidence="2" key="1">
    <citation type="journal article" date="2019" name="Int. J. Syst. Evol. Microbiol.">
        <title>The Global Catalogue of Microorganisms (GCM) 10K type strain sequencing project: providing services to taxonomists for standard genome sequencing and annotation.</title>
        <authorList>
            <consortium name="The Broad Institute Genomics Platform"/>
            <consortium name="The Broad Institute Genome Sequencing Center for Infectious Disease"/>
            <person name="Wu L."/>
            <person name="Ma J."/>
        </authorList>
    </citation>
    <scope>NUCLEOTIDE SEQUENCE [LARGE SCALE GENOMIC DNA]</scope>
    <source>
        <strain evidence="2">ZS-22-S1</strain>
    </source>
</reference>
<evidence type="ECO:0000313" key="2">
    <source>
        <dbReference type="Proteomes" id="UP001595859"/>
    </source>
</evidence>
<accession>A0ABV9SEV3</accession>
<protein>
    <submittedName>
        <fullName evidence="1">Uncharacterized protein</fullName>
    </submittedName>
</protein>